<evidence type="ECO:0000256" key="1">
    <source>
        <dbReference type="SAM" id="MobiDB-lite"/>
    </source>
</evidence>
<keyword evidence="4" id="KW-1185">Reference proteome</keyword>
<gene>
    <name evidence="3" type="ORF">JKP88DRAFT_348327</name>
</gene>
<dbReference type="PANTHER" id="PTHR13527:SF0">
    <property type="entry name" value="SAYSVFN DOMAIN-CONTAINING PROTEIN 1"/>
    <property type="match status" value="1"/>
</dbReference>
<dbReference type="AlphaFoldDB" id="A0A835Z1K3"/>
<feature type="compositionally biased region" description="Gly residues" evidence="1">
    <location>
        <begin position="142"/>
        <end position="152"/>
    </location>
</feature>
<organism evidence="3 4">
    <name type="scientific">Tribonema minus</name>
    <dbReference type="NCBI Taxonomy" id="303371"/>
    <lineage>
        <taxon>Eukaryota</taxon>
        <taxon>Sar</taxon>
        <taxon>Stramenopiles</taxon>
        <taxon>Ochrophyta</taxon>
        <taxon>PX clade</taxon>
        <taxon>Xanthophyceae</taxon>
        <taxon>Tribonematales</taxon>
        <taxon>Tribonemataceae</taxon>
        <taxon>Tribonema</taxon>
    </lineage>
</organism>
<dbReference type="PANTHER" id="PTHR13527">
    <property type="entry name" value="SAYSVFN DOMAIN-CONTAINING PROTEIN 1"/>
    <property type="match status" value="1"/>
</dbReference>
<feature type="compositionally biased region" description="Basic and acidic residues" evidence="1">
    <location>
        <begin position="171"/>
        <end position="184"/>
    </location>
</feature>
<evidence type="ECO:0000259" key="2">
    <source>
        <dbReference type="Pfam" id="PF10260"/>
    </source>
</evidence>
<dbReference type="EMBL" id="JAFCMP010000135">
    <property type="protein sequence ID" value="KAG5185370.1"/>
    <property type="molecule type" value="Genomic_DNA"/>
</dbReference>
<dbReference type="InterPro" id="IPR039159">
    <property type="entry name" value="SAYSD1"/>
</dbReference>
<evidence type="ECO:0000313" key="4">
    <source>
        <dbReference type="Proteomes" id="UP000664859"/>
    </source>
</evidence>
<feature type="compositionally biased region" description="Basic residues" evidence="1">
    <location>
        <begin position="240"/>
        <end position="249"/>
    </location>
</feature>
<feature type="region of interest" description="Disordered" evidence="1">
    <location>
        <begin position="234"/>
        <end position="258"/>
    </location>
</feature>
<feature type="region of interest" description="Disordered" evidence="1">
    <location>
        <begin position="140"/>
        <end position="186"/>
    </location>
</feature>
<comment type="caution">
    <text evidence="3">The sequence shown here is derived from an EMBL/GenBank/DDBJ whole genome shotgun (WGS) entry which is preliminary data.</text>
</comment>
<name>A0A835Z1K3_9STRA</name>
<dbReference type="Pfam" id="PF10260">
    <property type="entry name" value="SAYSvFN"/>
    <property type="match status" value="1"/>
</dbReference>
<sequence length="276" mass="29534">MPTPSSWWEVVKAVAFELRPFPMPTRGDVAAYSRSALSNAAALASAARAALAVTLRASTLVSVSGYLRLGAWLGAWWLCARAEFGVVFLILSAIAAMFVNLGEEGERGEFSAYSVFNAGCRAILGTLDAQQLERELMHQDVRGGGGAGGGGGDRSDDDGDEDGFVMVDMPGQRRGEGESLERSASRGAFVAGRAETRNPCAPCRLACCGAPQRLQAALARRLFGIKAALRVRRSDANGARPRRRGKKARRNYEQRRQLRADAEVAAALGDELSDED</sequence>
<proteinExistence type="predicted"/>
<evidence type="ECO:0000313" key="3">
    <source>
        <dbReference type="EMBL" id="KAG5185370.1"/>
    </source>
</evidence>
<feature type="domain" description="SAYSvFN" evidence="2">
    <location>
        <begin position="71"/>
        <end position="136"/>
    </location>
</feature>
<dbReference type="Proteomes" id="UP000664859">
    <property type="component" value="Unassembled WGS sequence"/>
</dbReference>
<dbReference type="InterPro" id="IPR019387">
    <property type="entry name" value="SAYSvFN_dom"/>
</dbReference>
<reference evidence="3" key="1">
    <citation type="submission" date="2021-02" db="EMBL/GenBank/DDBJ databases">
        <title>First Annotated Genome of the Yellow-green Alga Tribonema minus.</title>
        <authorList>
            <person name="Mahan K.M."/>
        </authorList>
    </citation>
    <scope>NUCLEOTIDE SEQUENCE</scope>
    <source>
        <strain evidence="3">UTEX B ZZ1240</strain>
    </source>
</reference>
<dbReference type="OrthoDB" id="71310at2759"/>
<protein>
    <recommendedName>
        <fullName evidence="2">SAYSvFN domain-containing protein</fullName>
    </recommendedName>
</protein>
<accession>A0A835Z1K3</accession>